<feature type="chain" id="PRO_5040848662" description="DUF541 domain-containing protein" evidence="1">
    <location>
        <begin position="23"/>
        <end position="239"/>
    </location>
</feature>
<dbReference type="Proteomes" id="UP001143372">
    <property type="component" value="Unassembled WGS sequence"/>
</dbReference>
<organism evidence="2 3">
    <name type="scientific">Hansschlegelia plantiphila</name>
    <dbReference type="NCBI Taxonomy" id="374655"/>
    <lineage>
        <taxon>Bacteria</taxon>
        <taxon>Pseudomonadati</taxon>
        <taxon>Pseudomonadota</taxon>
        <taxon>Alphaproteobacteria</taxon>
        <taxon>Hyphomicrobiales</taxon>
        <taxon>Methylopilaceae</taxon>
        <taxon>Hansschlegelia</taxon>
    </lineage>
</organism>
<reference evidence="2" key="1">
    <citation type="journal article" date="2014" name="Int. J. Syst. Evol. Microbiol.">
        <title>Complete genome sequence of Corynebacterium casei LMG S-19264T (=DSM 44701T), isolated from a smear-ripened cheese.</title>
        <authorList>
            <consortium name="US DOE Joint Genome Institute (JGI-PGF)"/>
            <person name="Walter F."/>
            <person name="Albersmeier A."/>
            <person name="Kalinowski J."/>
            <person name="Ruckert C."/>
        </authorList>
    </citation>
    <scope>NUCLEOTIDE SEQUENCE</scope>
    <source>
        <strain evidence="2">VKM B-2347</strain>
    </source>
</reference>
<dbReference type="EMBL" id="BSFI01000004">
    <property type="protein sequence ID" value="GLK67397.1"/>
    <property type="molecule type" value="Genomic_DNA"/>
</dbReference>
<name>A0A9W6IYJ5_9HYPH</name>
<comment type="caution">
    <text evidence="2">The sequence shown here is derived from an EMBL/GenBank/DDBJ whole genome shotgun (WGS) entry which is preliminary data.</text>
</comment>
<evidence type="ECO:0008006" key="4">
    <source>
        <dbReference type="Google" id="ProtNLM"/>
    </source>
</evidence>
<dbReference type="Pfam" id="PF04402">
    <property type="entry name" value="SIMPL"/>
    <property type="match status" value="1"/>
</dbReference>
<dbReference type="PANTHER" id="PTHR34387">
    <property type="entry name" value="SLR1258 PROTEIN"/>
    <property type="match status" value="1"/>
</dbReference>
<dbReference type="Gene3D" id="3.30.110.170">
    <property type="entry name" value="Protein of unknown function (DUF541), domain 1"/>
    <property type="match status" value="1"/>
</dbReference>
<feature type="signal peptide" evidence="1">
    <location>
        <begin position="1"/>
        <end position="22"/>
    </location>
</feature>
<evidence type="ECO:0000313" key="3">
    <source>
        <dbReference type="Proteomes" id="UP001143372"/>
    </source>
</evidence>
<keyword evidence="3" id="KW-1185">Reference proteome</keyword>
<keyword evidence="1" id="KW-0732">Signal</keyword>
<reference evidence="2" key="2">
    <citation type="submission" date="2023-01" db="EMBL/GenBank/DDBJ databases">
        <authorList>
            <person name="Sun Q."/>
            <person name="Evtushenko L."/>
        </authorList>
    </citation>
    <scope>NUCLEOTIDE SEQUENCE</scope>
    <source>
        <strain evidence="2">VKM B-2347</strain>
    </source>
</reference>
<dbReference type="AlphaFoldDB" id="A0A9W6IYJ5"/>
<dbReference type="PANTHER" id="PTHR34387:SF1">
    <property type="entry name" value="PERIPLASMIC IMMUNOGENIC PROTEIN"/>
    <property type="match status" value="1"/>
</dbReference>
<dbReference type="RefSeq" id="WP_271167638.1">
    <property type="nucleotide sequence ID" value="NZ_BSFI01000004.1"/>
</dbReference>
<evidence type="ECO:0000256" key="1">
    <source>
        <dbReference type="SAM" id="SignalP"/>
    </source>
</evidence>
<evidence type="ECO:0000313" key="2">
    <source>
        <dbReference type="EMBL" id="GLK67397.1"/>
    </source>
</evidence>
<accession>A0A9W6IYJ5</accession>
<dbReference type="GO" id="GO:0006974">
    <property type="term" value="P:DNA damage response"/>
    <property type="evidence" value="ECO:0007669"/>
    <property type="project" value="TreeGrafter"/>
</dbReference>
<sequence>MRKASCLAAILIVAASPIAALAQQPDPRPSVTVTGDGMVSIAPDRAIVTSGVVTRAPTASAALKANAAAMTKVMAALKDAGIADRDVGTSGLSVQAQYDYGDGSAPRTPKLTGYEVRNTVSIRARDVDKVGDLVDAVVAAGSNQIEGLVFDVSDRTAKLDDARKQAIADARRKAELYAAGAGATLGAPLSIDEQDAAGEGPRPQMFALRAKSADAAAPTPVARGEQELNVRVTVRWELK</sequence>
<dbReference type="Gene3D" id="3.30.70.2970">
    <property type="entry name" value="Protein of unknown function (DUF541), domain 2"/>
    <property type="match status" value="1"/>
</dbReference>
<proteinExistence type="predicted"/>
<dbReference type="InterPro" id="IPR007497">
    <property type="entry name" value="SIMPL/DUF541"/>
</dbReference>
<gene>
    <name evidence="2" type="ORF">GCM10008179_10350</name>
</gene>
<protein>
    <recommendedName>
        <fullName evidence="4">DUF541 domain-containing protein</fullName>
    </recommendedName>
</protein>
<dbReference type="InterPro" id="IPR052022">
    <property type="entry name" value="26kDa_periplasmic_antigen"/>
</dbReference>